<sequence length="49" mass="5686">MPREVKFITDELRKKGFEAYIVGGCVRDFLREVEPEDWDVATSGKPEEI</sequence>
<dbReference type="InterPro" id="IPR052191">
    <property type="entry name" value="tRNA_ntf/polyA_polymerase_I"/>
</dbReference>
<dbReference type="SUPFAM" id="SSF81301">
    <property type="entry name" value="Nucleotidyltransferase"/>
    <property type="match status" value="1"/>
</dbReference>
<evidence type="ECO:0000313" key="5">
    <source>
        <dbReference type="Proteomes" id="UP000237258"/>
    </source>
</evidence>
<dbReference type="PANTHER" id="PTHR43051">
    <property type="entry name" value="POLYNUCLEOTIDE ADENYLYLTRANSFERASE FAMILY PROTEIN"/>
    <property type="match status" value="1"/>
</dbReference>
<dbReference type="GO" id="GO:0003723">
    <property type="term" value="F:RNA binding"/>
    <property type="evidence" value="ECO:0007669"/>
    <property type="project" value="UniProtKB-KW"/>
</dbReference>
<evidence type="ECO:0000256" key="2">
    <source>
        <dbReference type="RuleBase" id="RU003953"/>
    </source>
</evidence>
<dbReference type="InterPro" id="IPR002646">
    <property type="entry name" value="PolA_pol_head_dom"/>
</dbReference>
<gene>
    <name evidence="4" type="ORF">COX33_01175</name>
</gene>
<keyword evidence="2" id="KW-0694">RNA-binding</keyword>
<dbReference type="Pfam" id="PF01743">
    <property type="entry name" value="PolyA_pol"/>
    <property type="match status" value="1"/>
</dbReference>
<dbReference type="GO" id="GO:0016779">
    <property type="term" value="F:nucleotidyltransferase activity"/>
    <property type="evidence" value="ECO:0007669"/>
    <property type="project" value="UniProtKB-KW"/>
</dbReference>
<proteinExistence type="inferred from homology"/>
<dbReference type="EMBL" id="PCRR01000029">
    <property type="protein sequence ID" value="PIP24600.1"/>
    <property type="molecule type" value="Genomic_DNA"/>
</dbReference>
<accession>A0A2G9YZD9</accession>
<name>A0A2G9YZD9_9BACT</name>
<comment type="caution">
    <text evidence="4">The sequence shown here is derived from an EMBL/GenBank/DDBJ whole genome shotgun (WGS) entry which is preliminary data.</text>
</comment>
<feature type="domain" description="Poly A polymerase head" evidence="3">
    <location>
        <begin position="19"/>
        <end position="49"/>
    </location>
</feature>
<dbReference type="Proteomes" id="UP000237258">
    <property type="component" value="Unassembled WGS sequence"/>
</dbReference>
<reference evidence="4 5" key="1">
    <citation type="submission" date="2017-09" db="EMBL/GenBank/DDBJ databases">
        <title>Depth-based differentiation of microbial function through sediment-hosted aquifers and enrichment of novel symbionts in the deep terrestrial subsurface.</title>
        <authorList>
            <person name="Probst A.J."/>
            <person name="Ladd B."/>
            <person name="Jarett J.K."/>
            <person name="Geller-Mcgrath D.E."/>
            <person name="Sieber C.M."/>
            <person name="Emerson J.B."/>
            <person name="Anantharaman K."/>
            <person name="Thomas B.C."/>
            <person name="Malmstrom R."/>
            <person name="Stieglmeier M."/>
            <person name="Klingl A."/>
            <person name="Woyke T."/>
            <person name="Ryan C.M."/>
            <person name="Banfield J.F."/>
        </authorList>
    </citation>
    <scope>NUCLEOTIDE SEQUENCE [LARGE SCALE GENOMIC DNA]</scope>
    <source>
        <strain evidence="4">CG23_combo_of_CG06-09_8_20_14_all_36_125</strain>
    </source>
</reference>
<protein>
    <submittedName>
        <fullName evidence="4">tRNA adenylyltransferase</fullName>
    </submittedName>
</protein>
<organism evidence="4 5">
    <name type="scientific">Candidatus Nealsonbacteria bacterium CG23_combo_of_CG06-09_8_20_14_all_36_125</name>
    <dbReference type="NCBI Taxonomy" id="1974719"/>
    <lineage>
        <taxon>Bacteria</taxon>
        <taxon>Candidatus Nealsoniibacteriota</taxon>
    </lineage>
</organism>
<dbReference type="AlphaFoldDB" id="A0A2G9YZD9"/>
<dbReference type="PANTHER" id="PTHR43051:SF1">
    <property type="entry name" value="POLYNUCLEOTIDE ADENYLYLTRANSFERASE FAMILY PROTEIN"/>
    <property type="match status" value="1"/>
</dbReference>
<keyword evidence="4" id="KW-0548">Nucleotidyltransferase</keyword>
<dbReference type="GO" id="GO:0006396">
    <property type="term" value="P:RNA processing"/>
    <property type="evidence" value="ECO:0007669"/>
    <property type="project" value="InterPro"/>
</dbReference>
<evidence type="ECO:0000259" key="3">
    <source>
        <dbReference type="Pfam" id="PF01743"/>
    </source>
</evidence>
<dbReference type="InterPro" id="IPR043519">
    <property type="entry name" value="NT_sf"/>
</dbReference>
<comment type="similarity">
    <text evidence="2">Belongs to the tRNA nucleotidyltransferase/poly(A) polymerase family.</text>
</comment>
<evidence type="ECO:0000256" key="1">
    <source>
        <dbReference type="ARBA" id="ARBA00022679"/>
    </source>
</evidence>
<evidence type="ECO:0000313" key="4">
    <source>
        <dbReference type="EMBL" id="PIP24600.1"/>
    </source>
</evidence>
<dbReference type="Gene3D" id="3.30.460.10">
    <property type="entry name" value="Beta Polymerase, domain 2"/>
    <property type="match status" value="1"/>
</dbReference>
<feature type="non-terminal residue" evidence="4">
    <location>
        <position position="49"/>
    </location>
</feature>
<keyword evidence="1 2" id="KW-0808">Transferase</keyword>